<reference evidence="2" key="1">
    <citation type="journal article" date="2023" name="Front. Plant Sci.">
        <title>Chromosomal-level genome assembly of Melastoma candidum provides insights into trichome evolution.</title>
        <authorList>
            <person name="Zhong Y."/>
            <person name="Wu W."/>
            <person name="Sun C."/>
            <person name="Zou P."/>
            <person name="Liu Y."/>
            <person name="Dai S."/>
            <person name="Zhou R."/>
        </authorList>
    </citation>
    <scope>NUCLEOTIDE SEQUENCE [LARGE SCALE GENOMIC DNA]</scope>
</reference>
<proteinExistence type="predicted"/>
<sequence length="168" mass="18723">MMSGCCSNMGPLLPMGIFWDIKSCGIPEDVNPQYLVTNVLSVLSDHLPNHYPELFYAYGDAGDIPTHLLSLWKDEHGFTLHHVRPDVGLGVQMLTDMMVDLAMKYPYPLPSALVVISGDSRLENFIYRFGHTGYYAFLLRHFTGPVPEHLSPPIKFLDWASAAGGLGR</sequence>
<keyword evidence="2" id="KW-1185">Reference proteome</keyword>
<gene>
    <name evidence="1" type="ORF">MLD38_022324</name>
</gene>
<dbReference type="EMBL" id="CM042885">
    <property type="protein sequence ID" value="KAI4366450.1"/>
    <property type="molecule type" value="Genomic_DNA"/>
</dbReference>
<evidence type="ECO:0000313" key="1">
    <source>
        <dbReference type="EMBL" id="KAI4366450.1"/>
    </source>
</evidence>
<name>A0ACB9QJ32_9MYRT</name>
<evidence type="ECO:0000313" key="2">
    <source>
        <dbReference type="Proteomes" id="UP001057402"/>
    </source>
</evidence>
<accession>A0ACB9QJ32</accession>
<organism evidence="1 2">
    <name type="scientific">Melastoma candidum</name>
    <dbReference type="NCBI Taxonomy" id="119954"/>
    <lineage>
        <taxon>Eukaryota</taxon>
        <taxon>Viridiplantae</taxon>
        <taxon>Streptophyta</taxon>
        <taxon>Embryophyta</taxon>
        <taxon>Tracheophyta</taxon>
        <taxon>Spermatophyta</taxon>
        <taxon>Magnoliopsida</taxon>
        <taxon>eudicotyledons</taxon>
        <taxon>Gunneridae</taxon>
        <taxon>Pentapetalae</taxon>
        <taxon>rosids</taxon>
        <taxon>malvids</taxon>
        <taxon>Myrtales</taxon>
        <taxon>Melastomataceae</taxon>
        <taxon>Melastomatoideae</taxon>
        <taxon>Melastomateae</taxon>
        <taxon>Melastoma</taxon>
    </lineage>
</organism>
<comment type="caution">
    <text evidence="1">The sequence shown here is derived from an EMBL/GenBank/DDBJ whole genome shotgun (WGS) entry which is preliminary data.</text>
</comment>
<protein>
    <submittedName>
        <fullName evidence="1">Uncharacterized protein</fullName>
    </submittedName>
</protein>
<dbReference type="Proteomes" id="UP001057402">
    <property type="component" value="Chromosome 6"/>
</dbReference>